<evidence type="ECO:0000256" key="1">
    <source>
        <dbReference type="PROSITE-ProRule" id="PRU00284"/>
    </source>
</evidence>
<reference evidence="6 7" key="1">
    <citation type="journal article" date="2015" name="Microbes Environ.">
        <title>Distribution and evolution of nitrogen fixation genes in the phylum bacteroidetes.</title>
        <authorList>
            <person name="Inoue J."/>
            <person name="Oshima K."/>
            <person name="Suda W."/>
            <person name="Sakamoto M."/>
            <person name="Iino T."/>
            <person name="Noda S."/>
            <person name="Hongoh Y."/>
            <person name="Hattori M."/>
            <person name="Ohkuma M."/>
        </authorList>
    </citation>
    <scope>NUCLEOTIDE SEQUENCE [LARGE SCALE GENOMIC DNA]</scope>
    <source>
        <strain evidence="6">JCM 15548</strain>
    </source>
</reference>
<feature type="region of interest" description="Disordered" evidence="2">
    <location>
        <begin position="32"/>
        <end position="53"/>
    </location>
</feature>
<evidence type="ECO:0000313" key="7">
    <source>
        <dbReference type="Proteomes" id="UP000032900"/>
    </source>
</evidence>
<dbReference type="Pfam" id="PF13426">
    <property type="entry name" value="PAS_9"/>
    <property type="match status" value="1"/>
</dbReference>
<dbReference type="PROSITE" id="PS50113">
    <property type="entry name" value="PAC"/>
    <property type="match status" value="1"/>
</dbReference>
<keyword evidence="1" id="KW-0807">Transducer</keyword>
<dbReference type="EMBL" id="BAZW01000008">
    <property type="protein sequence ID" value="GAO29304.1"/>
    <property type="molecule type" value="Genomic_DNA"/>
</dbReference>
<name>A0A0E9LVM1_9BACT</name>
<dbReference type="SMART" id="SM00086">
    <property type="entry name" value="PAC"/>
    <property type="match status" value="1"/>
</dbReference>
<dbReference type="RefSeq" id="WP_062123452.1">
    <property type="nucleotide sequence ID" value="NZ_BAZW01000008.1"/>
</dbReference>
<dbReference type="NCBIfam" id="TIGR00229">
    <property type="entry name" value="sensory_box"/>
    <property type="match status" value="1"/>
</dbReference>
<evidence type="ECO:0000256" key="2">
    <source>
        <dbReference type="SAM" id="MobiDB-lite"/>
    </source>
</evidence>
<accession>A0A0E9LVM1</accession>
<dbReference type="CDD" id="cd00130">
    <property type="entry name" value="PAS"/>
    <property type="match status" value="1"/>
</dbReference>
<dbReference type="Gene3D" id="1.10.287.950">
    <property type="entry name" value="Methyl-accepting chemotaxis protein"/>
    <property type="match status" value="1"/>
</dbReference>
<dbReference type="Gene3D" id="3.30.450.20">
    <property type="entry name" value="PAS domain"/>
    <property type="match status" value="1"/>
</dbReference>
<evidence type="ECO:0000259" key="3">
    <source>
        <dbReference type="PROSITE" id="PS50111"/>
    </source>
</evidence>
<dbReference type="STRING" id="1236989.JCM15548_11478"/>
<dbReference type="SMART" id="SM00091">
    <property type="entry name" value="PAS"/>
    <property type="match status" value="1"/>
</dbReference>
<evidence type="ECO:0000313" key="6">
    <source>
        <dbReference type="EMBL" id="GAO29304.1"/>
    </source>
</evidence>
<dbReference type="Proteomes" id="UP000032900">
    <property type="component" value="Unassembled WGS sequence"/>
</dbReference>
<protein>
    <submittedName>
        <fullName evidence="6">Two-component sensor</fullName>
    </submittedName>
</protein>
<feature type="domain" description="PAC" evidence="5">
    <location>
        <begin position="129"/>
        <end position="183"/>
    </location>
</feature>
<comment type="caution">
    <text evidence="6">The sequence shown here is derived from an EMBL/GenBank/DDBJ whole genome shotgun (WGS) entry which is preliminary data.</text>
</comment>
<evidence type="ECO:0000259" key="4">
    <source>
        <dbReference type="PROSITE" id="PS50112"/>
    </source>
</evidence>
<dbReference type="SUPFAM" id="SSF58104">
    <property type="entry name" value="Methyl-accepting chemotaxis protein (MCP) signaling domain"/>
    <property type="match status" value="1"/>
</dbReference>
<feature type="compositionally biased region" description="Basic and acidic residues" evidence="2">
    <location>
        <begin position="37"/>
        <end position="50"/>
    </location>
</feature>
<evidence type="ECO:0000259" key="5">
    <source>
        <dbReference type="PROSITE" id="PS50113"/>
    </source>
</evidence>
<dbReference type="PROSITE" id="PS50111">
    <property type="entry name" value="CHEMOTAXIS_TRANSDUC_2"/>
    <property type="match status" value="1"/>
</dbReference>
<dbReference type="InterPro" id="IPR000014">
    <property type="entry name" value="PAS"/>
</dbReference>
<dbReference type="InterPro" id="IPR004089">
    <property type="entry name" value="MCPsignal_dom"/>
</dbReference>
<sequence>MTIFAITASLFSFLAGYLLSRKIHQPPLKVELSTSDTDIKQPDLKTDESAHPGMSTKEMERLSIVAKQTENAIMIMDADGYIEWVNEGFTRMYGYTYEEFTQTLGSHIRQTSFSDAIEERLYKVQKMGQPVFYEALNITRDGKSIWTHTSLTPIFNDAGELTYLAAIDSDISRRKESSDVLLQTIGQLSHSINELSSKQQHLLNETANMMQSVKDAGELLEETTSITRFIKDISDKIKILGLNASIESANFNYSGIQNRTDTNGFRVISNEIIQLSEDSKKQTNRISNTMLHLENSFSHLNKNKESFNHFSDAFFTTLNDVRKELIRVERVAEQLNT</sequence>
<proteinExistence type="predicted"/>
<dbReference type="InterPro" id="IPR001610">
    <property type="entry name" value="PAC"/>
</dbReference>
<organism evidence="6 7">
    <name type="scientific">Geofilum rubicundum JCM 15548</name>
    <dbReference type="NCBI Taxonomy" id="1236989"/>
    <lineage>
        <taxon>Bacteria</taxon>
        <taxon>Pseudomonadati</taxon>
        <taxon>Bacteroidota</taxon>
        <taxon>Bacteroidia</taxon>
        <taxon>Marinilabiliales</taxon>
        <taxon>Marinilabiliaceae</taxon>
        <taxon>Geofilum</taxon>
    </lineage>
</organism>
<dbReference type="GO" id="GO:0007165">
    <property type="term" value="P:signal transduction"/>
    <property type="evidence" value="ECO:0007669"/>
    <property type="project" value="UniProtKB-KW"/>
</dbReference>
<dbReference type="InterPro" id="IPR000700">
    <property type="entry name" value="PAS-assoc_C"/>
</dbReference>
<dbReference type="Pfam" id="PF00015">
    <property type="entry name" value="MCPsignal"/>
    <property type="match status" value="1"/>
</dbReference>
<dbReference type="InterPro" id="IPR035965">
    <property type="entry name" value="PAS-like_dom_sf"/>
</dbReference>
<dbReference type="SUPFAM" id="SSF55785">
    <property type="entry name" value="PYP-like sensor domain (PAS domain)"/>
    <property type="match status" value="1"/>
</dbReference>
<dbReference type="GO" id="GO:0016020">
    <property type="term" value="C:membrane"/>
    <property type="evidence" value="ECO:0007669"/>
    <property type="project" value="InterPro"/>
</dbReference>
<feature type="domain" description="Methyl-accepting transducer" evidence="3">
    <location>
        <begin position="192"/>
        <end position="337"/>
    </location>
</feature>
<gene>
    <name evidence="6" type="ORF">JCM15548_11478</name>
</gene>
<dbReference type="PROSITE" id="PS50112">
    <property type="entry name" value="PAS"/>
    <property type="match status" value="1"/>
</dbReference>
<dbReference type="AlphaFoldDB" id="A0A0E9LVM1"/>
<feature type="domain" description="PAS" evidence="4">
    <location>
        <begin position="58"/>
        <end position="100"/>
    </location>
</feature>
<dbReference type="OrthoDB" id="1120715at2"/>
<keyword evidence="7" id="KW-1185">Reference proteome</keyword>